<reference evidence="1" key="1">
    <citation type="submission" date="2015-11" db="EMBL/GenBank/DDBJ databases">
        <title>De novo transcriptome assembly of four potential Pierce s Disease insect vectors from Arizona vineyards.</title>
        <authorList>
            <person name="Tassone E.E."/>
        </authorList>
    </citation>
    <scope>NUCLEOTIDE SEQUENCE</scope>
</reference>
<protein>
    <recommendedName>
        <fullName evidence="2">Tc1-like transposase DDE domain-containing protein</fullName>
    </recommendedName>
</protein>
<dbReference type="AlphaFoldDB" id="A0A1B6GU26"/>
<proteinExistence type="predicted"/>
<dbReference type="Gene3D" id="3.30.420.10">
    <property type="entry name" value="Ribonuclease H-like superfamily/Ribonuclease H"/>
    <property type="match status" value="1"/>
</dbReference>
<evidence type="ECO:0000313" key="1">
    <source>
        <dbReference type="EMBL" id="JAS65917.1"/>
    </source>
</evidence>
<dbReference type="PANTHER" id="PTHR47326:SF1">
    <property type="entry name" value="HTH PSQ-TYPE DOMAIN-CONTAINING PROTEIN"/>
    <property type="match status" value="1"/>
</dbReference>
<dbReference type="PANTHER" id="PTHR47326">
    <property type="entry name" value="TRANSPOSABLE ELEMENT TC3 TRANSPOSASE-LIKE PROTEIN"/>
    <property type="match status" value="1"/>
</dbReference>
<gene>
    <name evidence="1" type="ORF">g.46249</name>
</gene>
<evidence type="ECO:0008006" key="2">
    <source>
        <dbReference type="Google" id="ProtNLM"/>
    </source>
</evidence>
<organism evidence="1">
    <name type="scientific">Cuerna arida</name>
    <dbReference type="NCBI Taxonomy" id="1464854"/>
    <lineage>
        <taxon>Eukaryota</taxon>
        <taxon>Metazoa</taxon>
        <taxon>Ecdysozoa</taxon>
        <taxon>Arthropoda</taxon>
        <taxon>Hexapoda</taxon>
        <taxon>Insecta</taxon>
        <taxon>Pterygota</taxon>
        <taxon>Neoptera</taxon>
        <taxon>Paraneoptera</taxon>
        <taxon>Hemiptera</taxon>
        <taxon>Auchenorrhyncha</taxon>
        <taxon>Membracoidea</taxon>
        <taxon>Cicadellidae</taxon>
        <taxon>Cicadellinae</taxon>
        <taxon>Proconiini</taxon>
        <taxon>Cuerna</taxon>
    </lineage>
</organism>
<feature type="non-terminal residue" evidence="1">
    <location>
        <position position="162"/>
    </location>
</feature>
<dbReference type="GO" id="GO:0003676">
    <property type="term" value="F:nucleic acid binding"/>
    <property type="evidence" value="ECO:0007669"/>
    <property type="project" value="InterPro"/>
</dbReference>
<name>A0A1B6GU26_9HEMI</name>
<accession>A0A1B6GU26</accession>
<sequence>MLWAGITSNHLLGPYFFDGTVNQDSYLRMINEWLVPQLRARGILDTVILQQDGAPPHFALSVRRRLNELLPDRWIGRGSANCPSPMPWPPRSPDLTTADNALWGFIKEEVRKQRYVTNDELREGVRAAFGRVTPEMLRRMSKRTWRRIKLCRDHGGMHTDVW</sequence>
<dbReference type="EMBL" id="GECZ01003852">
    <property type="protein sequence ID" value="JAS65917.1"/>
    <property type="molecule type" value="Transcribed_RNA"/>
</dbReference>
<dbReference type="InterPro" id="IPR036397">
    <property type="entry name" value="RNaseH_sf"/>
</dbReference>